<dbReference type="PANTHER" id="PTHR48022:SF77">
    <property type="entry name" value="MAJOR FACILITATOR SUPERFAMILY (MFS) PROFILE DOMAIN-CONTAINING PROTEIN"/>
    <property type="match status" value="1"/>
</dbReference>
<evidence type="ECO:0000256" key="6">
    <source>
        <dbReference type="SAM" id="Phobius"/>
    </source>
</evidence>
<comment type="subcellular location">
    <subcellularLocation>
        <location evidence="1">Membrane</location>
        <topology evidence="1">Multi-pass membrane protein</topology>
    </subcellularLocation>
</comment>
<feature type="transmembrane region" description="Helical" evidence="6">
    <location>
        <begin position="20"/>
        <end position="36"/>
    </location>
</feature>
<feature type="domain" description="Major facilitator superfamily (MFS) profile" evidence="7">
    <location>
        <begin position="23"/>
        <end position="463"/>
    </location>
</feature>
<comment type="similarity">
    <text evidence="2">Belongs to the major facilitator superfamily. Sugar transporter (TC 2.A.1.1) family.</text>
</comment>
<feature type="transmembrane region" description="Helical" evidence="6">
    <location>
        <begin position="340"/>
        <end position="358"/>
    </location>
</feature>
<evidence type="ECO:0000313" key="8">
    <source>
        <dbReference type="EMBL" id="KAH7026648.1"/>
    </source>
</evidence>
<dbReference type="PROSITE" id="PS50850">
    <property type="entry name" value="MFS"/>
    <property type="match status" value="1"/>
</dbReference>
<feature type="transmembrane region" description="Helical" evidence="6">
    <location>
        <begin position="71"/>
        <end position="93"/>
    </location>
</feature>
<proteinExistence type="inferred from homology"/>
<name>A0A9P8Y3T4_9PEZI</name>
<keyword evidence="9" id="KW-1185">Reference proteome</keyword>
<evidence type="ECO:0000256" key="3">
    <source>
        <dbReference type="ARBA" id="ARBA00022692"/>
    </source>
</evidence>
<dbReference type="EMBL" id="JAGTJQ010000008">
    <property type="protein sequence ID" value="KAH7026648.1"/>
    <property type="molecule type" value="Genomic_DNA"/>
</dbReference>
<dbReference type="GO" id="GO:0016020">
    <property type="term" value="C:membrane"/>
    <property type="evidence" value="ECO:0007669"/>
    <property type="project" value="UniProtKB-SubCell"/>
</dbReference>
<dbReference type="SUPFAM" id="SSF103473">
    <property type="entry name" value="MFS general substrate transporter"/>
    <property type="match status" value="1"/>
</dbReference>
<feature type="transmembrane region" description="Helical" evidence="6">
    <location>
        <begin position="408"/>
        <end position="429"/>
    </location>
</feature>
<evidence type="ECO:0000256" key="1">
    <source>
        <dbReference type="ARBA" id="ARBA00004141"/>
    </source>
</evidence>
<dbReference type="Pfam" id="PF00083">
    <property type="entry name" value="Sugar_tr"/>
    <property type="match status" value="1"/>
</dbReference>
<dbReference type="InterPro" id="IPR005829">
    <property type="entry name" value="Sugar_transporter_CS"/>
</dbReference>
<feature type="transmembrane region" description="Helical" evidence="6">
    <location>
        <begin position="160"/>
        <end position="178"/>
    </location>
</feature>
<keyword evidence="5 6" id="KW-0472">Membrane</keyword>
<evidence type="ECO:0000259" key="7">
    <source>
        <dbReference type="PROSITE" id="PS50850"/>
    </source>
</evidence>
<dbReference type="PANTHER" id="PTHR48022">
    <property type="entry name" value="PLASTIDIC GLUCOSE TRANSPORTER 4"/>
    <property type="match status" value="1"/>
</dbReference>
<dbReference type="Proteomes" id="UP000756346">
    <property type="component" value="Unassembled WGS sequence"/>
</dbReference>
<keyword evidence="8" id="KW-0762">Sugar transport</keyword>
<gene>
    <name evidence="8" type="ORF">B0I36DRAFT_415280</name>
</gene>
<feature type="transmembrane region" description="Helical" evidence="6">
    <location>
        <begin position="441"/>
        <end position="459"/>
    </location>
</feature>
<evidence type="ECO:0000313" key="9">
    <source>
        <dbReference type="Proteomes" id="UP000756346"/>
    </source>
</evidence>
<dbReference type="PROSITE" id="PS00216">
    <property type="entry name" value="SUGAR_TRANSPORT_1"/>
    <property type="match status" value="1"/>
</dbReference>
<dbReference type="Gene3D" id="1.20.1250.20">
    <property type="entry name" value="MFS general substrate transporter like domains"/>
    <property type="match status" value="1"/>
</dbReference>
<dbReference type="GeneID" id="70191583"/>
<keyword evidence="4 6" id="KW-1133">Transmembrane helix</keyword>
<dbReference type="InterPro" id="IPR036259">
    <property type="entry name" value="MFS_trans_sf"/>
</dbReference>
<evidence type="ECO:0000256" key="2">
    <source>
        <dbReference type="ARBA" id="ARBA00010992"/>
    </source>
</evidence>
<organism evidence="8 9">
    <name type="scientific">Microdochium trichocladiopsis</name>
    <dbReference type="NCBI Taxonomy" id="1682393"/>
    <lineage>
        <taxon>Eukaryota</taxon>
        <taxon>Fungi</taxon>
        <taxon>Dikarya</taxon>
        <taxon>Ascomycota</taxon>
        <taxon>Pezizomycotina</taxon>
        <taxon>Sordariomycetes</taxon>
        <taxon>Xylariomycetidae</taxon>
        <taxon>Xylariales</taxon>
        <taxon>Microdochiaceae</taxon>
        <taxon>Microdochium</taxon>
    </lineage>
</organism>
<comment type="caution">
    <text evidence="8">The sequence shown here is derived from an EMBL/GenBank/DDBJ whole genome shotgun (WGS) entry which is preliminary data.</text>
</comment>
<reference evidence="8" key="1">
    <citation type="journal article" date="2021" name="Nat. Commun.">
        <title>Genetic determinants of endophytism in the Arabidopsis root mycobiome.</title>
        <authorList>
            <person name="Mesny F."/>
            <person name="Miyauchi S."/>
            <person name="Thiergart T."/>
            <person name="Pickel B."/>
            <person name="Atanasova L."/>
            <person name="Karlsson M."/>
            <person name="Huettel B."/>
            <person name="Barry K.W."/>
            <person name="Haridas S."/>
            <person name="Chen C."/>
            <person name="Bauer D."/>
            <person name="Andreopoulos W."/>
            <person name="Pangilinan J."/>
            <person name="LaButti K."/>
            <person name="Riley R."/>
            <person name="Lipzen A."/>
            <person name="Clum A."/>
            <person name="Drula E."/>
            <person name="Henrissat B."/>
            <person name="Kohler A."/>
            <person name="Grigoriev I.V."/>
            <person name="Martin F.M."/>
            <person name="Hacquard S."/>
        </authorList>
    </citation>
    <scope>NUCLEOTIDE SEQUENCE</scope>
    <source>
        <strain evidence="8">MPI-CAGE-CH-0230</strain>
    </source>
</reference>
<dbReference type="RefSeq" id="XP_046009865.1">
    <property type="nucleotide sequence ID" value="XM_046162037.1"/>
</dbReference>
<dbReference type="AlphaFoldDB" id="A0A9P8Y3T4"/>
<feature type="transmembrane region" description="Helical" evidence="6">
    <location>
        <begin position="370"/>
        <end position="387"/>
    </location>
</feature>
<evidence type="ECO:0000256" key="5">
    <source>
        <dbReference type="ARBA" id="ARBA00023136"/>
    </source>
</evidence>
<feature type="transmembrane region" description="Helical" evidence="6">
    <location>
        <begin position="100"/>
        <end position="118"/>
    </location>
</feature>
<protein>
    <submittedName>
        <fullName evidence="8">Low-affinity glucose transporter HXT1</fullName>
    </submittedName>
</protein>
<evidence type="ECO:0000256" key="4">
    <source>
        <dbReference type="ARBA" id="ARBA00022989"/>
    </source>
</evidence>
<sequence length="525" mass="58210">MLTFLRDHNYKLSEHVTSNLALAIVTMMSSIFAYGFETSVLSTIQAMDAYEEQFGEWNPKKQVWEFTPSRLAYLNSFPLITYALGVFLASFVGERYGRKTVFISMNSICLVGVIVAYTGRNYTEALVGRLVINIHVGMEAWLVPMWTAEIVPSAIRGSMVGMYAFSHVLAAFIASVITDRTSKIEGQDSWLIPVACMFIFPSTALVFSWLIPESPRWLIRKGKFDKAVDNIYYIRSATKDYAAEEEARLVQEALNDTPTKGKWRELFQGTNNRRTWTGILASVATQITGQAFASNYGTIFLKMLNVMDPFTGTMIKRAGLLLGTIFVITMVDRIGRRNTSIIFGSLTASCLLIMGALGTVTPSNVGLQKGVLAMSIIFPCTYMIGFGSTMQVVKSEIPHTTLRDKSGLVFWTLANLSNFLVTFTLPYLLSAPYANLGARVGLIYGSISVATVVLIFLFVPEMKNRSLEEVNEMFEAKVPAWRAKDFVATGTNAAAIRRLENHERGSVDDKLGGSAVVVHSEEARK</sequence>
<dbReference type="InterPro" id="IPR020846">
    <property type="entry name" value="MFS_dom"/>
</dbReference>
<feature type="transmembrane region" description="Helical" evidence="6">
    <location>
        <begin position="190"/>
        <end position="211"/>
    </location>
</feature>
<dbReference type="InterPro" id="IPR005828">
    <property type="entry name" value="MFS_sugar_transport-like"/>
</dbReference>
<accession>A0A9P8Y3T4</accession>
<dbReference type="InterPro" id="IPR050360">
    <property type="entry name" value="MFS_Sugar_Transporters"/>
</dbReference>
<keyword evidence="8" id="KW-0813">Transport</keyword>
<keyword evidence="3 6" id="KW-0812">Transmembrane</keyword>
<dbReference type="GO" id="GO:0005351">
    <property type="term" value="F:carbohydrate:proton symporter activity"/>
    <property type="evidence" value="ECO:0007669"/>
    <property type="project" value="TreeGrafter"/>
</dbReference>
<dbReference type="OrthoDB" id="6133115at2759"/>